<dbReference type="CDD" id="cd00609">
    <property type="entry name" value="AAT_like"/>
    <property type="match status" value="1"/>
</dbReference>
<accession>A0A1B2EXH0</accession>
<dbReference type="NCBIfam" id="NF004769">
    <property type="entry name" value="PRK06107.1"/>
    <property type="match status" value="1"/>
</dbReference>
<dbReference type="InterPro" id="IPR004839">
    <property type="entry name" value="Aminotransferase_I/II_large"/>
</dbReference>
<organism evidence="10">
    <name type="scientific">Microvirga ossetica</name>
    <dbReference type="NCBI Taxonomy" id="1882682"/>
    <lineage>
        <taxon>Bacteria</taxon>
        <taxon>Pseudomonadati</taxon>
        <taxon>Pseudomonadota</taxon>
        <taxon>Alphaproteobacteria</taxon>
        <taxon>Hyphomicrobiales</taxon>
        <taxon>Methylobacteriaceae</taxon>
        <taxon>Microvirga</taxon>
    </lineage>
</organism>
<dbReference type="InterPro" id="IPR004838">
    <property type="entry name" value="NHTrfase_class1_PyrdxlP-BS"/>
</dbReference>
<evidence type="ECO:0000256" key="5">
    <source>
        <dbReference type="ARBA" id="ARBA00022679"/>
    </source>
</evidence>
<dbReference type="Gene3D" id="3.90.1150.10">
    <property type="entry name" value="Aspartate Aminotransferase, domain 1"/>
    <property type="match status" value="1"/>
</dbReference>
<dbReference type="PANTHER" id="PTHR46383:SF1">
    <property type="entry name" value="ASPARTATE AMINOTRANSFERASE"/>
    <property type="match status" value="1"/>
</dbReference>
<reference evidence="10" key="1">
    <citation type="submission" date="2016-07" db="EMBL/GenBank/DDBJ databases">
        <title>Microvirga ossetica sp. nov. a new species of rhizobia isolated from root nodules of the legume species Vicia alpestris Steven originated from North Ossetia region in the Caucasus.</title>
        <authorList>
            <person name="Safronova V.I."/>
            <person name="Kuznetsova I.G."/>
            <person name="Sazanova A.L."/>
            <person name="Belimov A."/>
            <person name="Andronov E."/>
            <person name="Osledkin Y.S."/>
            <person name="Onishchuk O.P."/>
            <person name="Kurchak O.N."/>
            <person name="Shaposhnikov A.I."/>
            <person name="Willems A."/>
            <person name="Tikhonovich I.A."/>
        </authorList>
    </citation>
    <scope>NUCLEOTIDE SEQUENCE [LARGE SCALE GENOMIC DNA]</scope>
    <source>
        <strain evidence="10">V5/3M</strain>
        <plasmid evidence="10">unnamed2</plasmid>
    </source>
</reference>
<keyword evidence="5 8" id="KW-0808">Transferase</keyword>
<dbReference type="OrthoDB" id="8109430at2"/>
<proteinExistence type="inferred from homology"/>
<evidence type="ECO:0000256" key="4">
    <source>
        <dbReference type="ARBA" id="ARBA00022576"/>
    </source>
</evidence>
<dbReference type="InterPro" id="IPR015421">
    <property type="entry name" value="PyrdxlP-dep_Trfase_major"/>
</dbReference>
<dbReference type="Gene3D" id="3.40.640.10">
    <property type="entry name" value="Type I PLP-dependent aspartate aminotransferase-like (Major domain)"/>
    <property type="match status" value="1"/>
</dbReference>
<keyword evidence="6" id="KW-0663">Pyridoxal phosphate</keyword>
<dbReference type="InterPro" id="IPR015424">
    <property type="entry name" value="PyrdxlP-dep_Trfase"/>
</dbReference>
<dbReference type="GO" id="GO:0004069">
    <property type="term" value="F:L-aspartate:2-oxoglutarate aminotransferase activity"/>
    <property type="evidence" value="ECO:0007669"/>
    <property type="project" value="UniProtKB-EC"/>
</dbReference>
<feature type="domain" description="Aminotransferase class I/classII large" evidence="9">
    <location>
        <begin position="34"/>
        <end position="394"/>
    </location>
</feature>
<dbReference type="RefSeq" id="WP_099515554.1">
    <property type="nucleotide sequence ID" value="NZ_CP016619.1"/>
</dbReference>
<dbReference type="InterPro" id="IPR015422">
    <property type="entry name" value="PyrdxlP-dep_Trfase_small"/>
</dbReference>
<dbReference type="Pfam" id="PF00155">
    <property type="entry name" value="Aminotran_1_2"/>
    <property type="match status" value="1"/>
</dbReference>
<evidence type="ECO:0000313" key="10">
    <source>
        <dbReference type="EMBL" id="ANY84690.1"/>
    </source>
</evidence>
<dbReference type="EMBL" id="CP016619">
    <property type="protein sequence ID" value="ANY84690.1"/>
    <property type="molecule type" value="Genomic_DNA"/>
</dbReference>
<keyword evidence="4 8" id="KW-0032">Aminotransferase</keyword>
<dbReference type="PANTHER" id="PTHR46383">
    <property type="entry name" value="ASPARTATE AMINOTRANSFERASE"/>
    <property type="match status" value="1"/>
</dbReference>
<gene>
    <name evidence="10" type="ORF">BB934_41795</name>
</gene>
<evidence type="ECO:0000256" key="3">
    <source>
        <dbReference type="ARBA" id="ARBA00011738"/>
    </source>
</evidence>
<comment type="cofactor">
    <cofactor evidence="1 8">
        <name>pyridoxal 5'-phosphate</name>
        <dbReference type="ChEBI" id="CHEBI:597326"/>
    </cofactor>
</comment>
<comment type="subunit">
    <text evidence="3">Homodimer.</text>
</comment>
<evidence type="ECO:0000259" key="9">
    <source>
        <dbReference type="Pfam" id="PF00155"/>
    </source>
</evidence>
<dbReference type="EC" id="2.6.1.-" evidence="8"/>
<geneLocation type="plasmid" evidence="10">
    <name>unnamed2</name>
</geneLocation>
<dbReference type="PROSITE" id="PS00105">
    <property type="entry name" value="AA_TRANSFER_CLASS_1"/>
    <property type="match status" value="1"/>
</dbReference>
<evidence type="ECO:0000256" key="8">
    <source>
        <dbReference type="RuleBase" id="RU000481"/>
    </source>
</evidence>
<protein>
    <recommendedName>
        <fullName evidence="8">Aminotransferase</fullName>
        <ecNumber evidence="8">2.6.1.-</ecNumber>
    </recommendedName>
</protein>
<dbReference type="FunFam" id="3.40.640.10:FF:000033">
    <property type="entry name" value="Aspartate aminotransferase"/>
    <property type="match status" value="1"/>
</dbReference>
<keyword evidence="10" id="KW-0614">Plasmid</keyword>
<dbReference type="GO" id="GO:0006520">
    <property type="term" value="P:amino acid metabolic process"/>
    <property type="evidence" value="ECO:0007669"/>
    <property type="project" value="InterPro"/>
</dbReference>
<dbReference type="KEGG" id="moc:BB934_41795"/>
<comment type="similarity">
    <text evidence="2 8">Belongs to the class-I pyridoxal-phosphate-dependent aminotransferase family.</text>
</comment>
<sequence>MSNFVPASRVSRIKISPSTAASARARELKAAGRDIVDLTVGEPDFDTPENVKAAAHAAIDRGETKYTAVNGTPALRKAIISDYQRRLGLSYRDSEICVGGGAKQILFLALMASVENDAEVIIPAPYWVSYPDMVIANEGKPIIVECPQEKGFKLTPEALEDAITPKTLWLILNTPSNPTGAAYSRAELEALGEVLSRHPHVLVLSDDIYDQVWFEDEPTTTLVAAVPALKNRVLLTNGVSKSYAMTGWRIGYAAGPEPLVAAINKLQSQMSSCPSSVSQAAAAYALTEDQAFVTESVKVYKERRDYACARLNAILGLSCLPPAGAFYLFPNCSGVIGRKTPEGKVIENDLDFVLYLLDGVGVAALQGAAYGLSPYFRLSIATSMEVIKAGCDRIETAVAALQ</sequence>
<evidence type="ECO:0000256" key="7">
    <source>
        <dbReference type="ARBA" id="ARBA00049185"/>
    </source>
</evidence>
<evidence type="ECO:0000256" key="6">
    <source>
        <dbReference type="ARBA" id="ARBA00022898"/>
    </source>
</evidence>
<name>A0A1B2EXH0_9HYPH</name>
<dbReference type="AlphaFoldDB" id="A0A1B2EXH0"/>
<evidence type="ECO:0000256" key="2">
    <source>
        <dbReference type="ARBA" id="ARBA00007441"/>
    </source>
</evidence>
<dbReference type="InterPro" id="IPR050596">
    <property type="entry name" value="AspAT/PAT-like"/>
</dbReference>
<evidence type="ECO:0000256" key="1">
    <source>
        <dbReference type="ARBA" id="ARBA00001933"/>
    </source>
</evidence>
<comment type="catalytic activity">
    <reaction evidence="7">
        <text>L-aspartate + 2-oxoglutarate = oxaloacetate + L-glutamate</text>
        <dbReference type="Rhea" id="RHEA:21824"/>
        <dbReference type="ChEBI" id="CHEBI:16452"/>
        <dbReference type="ChEBI" id="CHEBI:16810"/>
        <dbReference type="ChEBI" id="CHEBI:29985"/>
        <dbReference type="ChEBI" id="CHEBI:29991"/>
        <dbReference type="EC" id="2.6.1.1"/>
    </reaction>
</comment>
<dbReference type="SUPFAM" id="SSF53383">
    <property type="entry name" value="PLP-dependent transferases"/>
    <property type="match status" value="1"/>
</dbReference>
<dbReference type="GO" id="GO:0030170">
    <property type="term" value="F:pyridoxal phosphate binding"/>
    <property type="evidence" value="ECO:0007669"/>
    <property type="project" value="InterPro"/>
</dbReference>